<dbReference type="PANTHER" id="PTHR46766:SF1">
    <property type="entry name" value="GLUTAMINE-RICH PROTEIN 2"/>
    <property type="match status" value="1"/>
</dbReference>
<dbReference type="Pfam" id="PF12484">
    <property type="entry name" value="PPE-SVP"/>
    <property type="match status" value="1"/>
</dbReference>
<comment type="similarity">
    <text evidence="1">Belongs to the mycobacterial PPE family.</text>
</comment>
<accession>A0A7I7MNV0</accession>
<dbReference type="GO" id="GO:0052572">
    <property type="term" value="P:response to host immune response"/>
    <property type="evidence" value="ECO:0007669"/>
    <property type="project" value="TreeGrafter"/>
</dbReference>
<evidence type="ECO:0000259" key="2">
    <source>
        <dbReference type="Pfam" id="PF00823"/>
    </source>
</evidence>
<dbReference type="InterPro" id="IPR022171">
    <property type="entry name" value="PPE_C"/>
</dbReference>
<dbReference type="InterPro" id="IPR038332">
    <property type="entry name" value="PPE_sf"/>
</dbReference>
<feature type="domain" description="PPE family C-terminal" evidence="3">
    <location>
        <begin position="327"/>
        <end position="407"/>
    </location>
</feature>
<evidence type="ECO:0000259" key="3">
    <source>
        <dbReference type="Pfam" id="PF12484"/>
    </source>
</evidence>
<dbReference type="SUPFAM" id="SSF140459">
    <property type="entry name" value="PE/PPE dimer-like"/>
    <property type="match status" value="1"/>
</dbReference>
<gene>
    <name evidence="4" type="primary">PPE31_3</name>
    <name evidence="4" type="ORF">MSHI_13930</name>
</gene>
<dbReference type="Pfam" id="PF00823">
    <property type="entry name" value="PPE"/>
    <property type="match status" value="1"/>
</dbReference>
<organism evidence="4 5">
    <name type="scientific">Mycobacterium shinjukuense</name>
    <dbReference type="NCBI Taxonomy" id="398694"/>
    <lineage>
        <taxon>Bacteria</taxon>
        <taxon>Bacillati</taxon>
        <taxon>Actinomycetota</taxon>
        <taxon>Actinomycetes</taxon>
        <taxon>Mycobacteriales</taxon>
        <taxon>Mycobacteriaceae</taxon>
        <taxon>Mycobacterium</taxon>
    </lineage>
</organism>
<keyword evidence="5" id="KW-1185">Reference proteome</keyword>
<dbReference type="FunFam" id="1.20.1260.20:FF:000001">
    <property type="entry name" value="PPE family protein PPE41"/>
    <property type="match status" value="1"/>
</dbReference>
<feature type="domain" description="PPE" evidence="2">
    <location>
        <begin position="5"/>
        <end position="168"/>
    </location>
</feature>
<dbReference type="KEGG" id="mshj:MSHI_13930"/>
<dbReference type="AlphaFoldDB" id="A0A7I7MNV0"/>
<sequence>MLAMDFGALPPEVNSLRMYSGPGSAPMLAAVTAWDAVATEMQVTAAAYESVISGLIGEGWLGRASAAMAAAVAPYVTWMSVTGLRAAQTASQAAAAAAAFEAAFAMTVPPAVVAANRARLIALVATNFLGINTPAIAATEAEYAEMWAQDATAMYGYAASSAQASALTPFSEPAATTNPSGQAGQAAAVAHAAGAAVGGRTQTDVPLLMSAVPASLQGLASPSAVAAPLDAIPGAGLLADMLNFLDGNDGNPYGIFLNSNVVNGVMSAGYVAPGLIMPAVTAALADINSVALDGAPQVLVAPMDVGYPDAASMGATVARSGLGAVIAGANKAAMVGRLSVPPNWTTAVEAANPAGATPSGAGATSTVAAPQAGAGMPGLPGVPATSASYSFGSGPRYGFRPTIMARPPAAG</sequence>
<dbReference type="InterPro" id="IPR000030">
    <property type="entry name" value="PPE_dom"/>
</dbReference>
<dbReference type="PANTHER" id="PTHR46766">
    <property type="entry name" value="GLUTAMINE-RICH PROTEIN 2"/>
    <property type="match status" value="1"/>
</dbReference>
<proteinExistence type="inferred from homology"/>
<evidence type="ECO:0000256" key="1">
    <source>
        <dbReference type="ARBA" id="ARBA00010652"/>
    </source>
</evidence>
<evidence type="ECO:0000313" key="5">
    <source>
        <dbReference type="Proteomes" id="UP000467236"/>
    </source>
</evidence>
<name>A0A7I7MNV0_9MYCO</name>
<reference evidence="4 5" key="1">
    <citation type="journal article" date="2019" name="Emerg. Microbes Infect.">
        <title>Comprehensive subspecies identification of 175 nontuberculous mycobacteria species based on 7547 genomic profiles.</title>
        <authorList>
            <person name="Matsumoto Y."/>
            <person name="Kinjo T."/>
            <person name="Motooka D."/>
            <person name="Nabeya D."/>
            <person name="Jung N."/>
            <person name="Uechi K."/>
            <person name="Horii T."/>
            <person name="Iida T."/>
            <person name="Fujita J."/>
            <person name="Nakamura S."/>
        </authorList>
    </citation>
    <scope>NUCLEOTIDE SEQUENCE [LARGE SCALE GENOMIC DNA]</scope>
    <source>
        <strain evidence="4 5">JCM 14233</strain>
    </source>
</reference>
<dbReference type="Gene3D" id="1.20.1260.20">
    <property type="entry name" value="PPE superfamily"/>
    <property type="match status" value="1"/>
</dbReference>
<dbReference type="EMBL" id="AP022575">
    <property type="protein sequence ID" value="BBX73487.1"/>
    <property type="molecule type" value="Genomic_DNA"/>
</dbReference>
<dbReference type="Proteomes" id="UP000467236">
    <property type="component" value="Chromosome"/>
</dbReference>
<protein>
    <submittedName>
        <fullName evidence="4">PPE family protein</fullName>
    </submittedName>
</protein>
<evidence type="ECO:0000313" key="4">
    <source>
        <dbReference type="EMBL" id="BBX73487.1"/>
    </source>
</evidence>